<dbReference type="SMART" id="SM00464">
    <property type="entry name" value="LON"/>
    <property type="match status" value="1"/>
</dbReference>
<accession>A0A2S8SXI0</accession>
<protein>
    <recommendedName>
        <fullName evidence="1">Lon N-terminal domain-containing protein</fullName>
    </recommendedName>
</protein>
<keyword evidence="3" id="KW-1185">Reference proteome</keyword>
<dbReference type="Gene3D" id="2.30.130.40">
    <property type="entry name" value="LON domain-like"/>
    <property type="match status" value="1"/>
</dbReference>
<reference evidence="2 3" key="1">
    <citation type="journal article" date="2018" name="Syst. Appl. Microbiol.">
        <title>Abditibacterium utsteinense sp. nov., the first cultivated member of candidate phylum FBP, isolated from ice-free Antarctic soil samples.</title>
        <authorList>
            <person name="Tahon G."/>
            <person name="Tytgat B."/>
            <person name="Lebbe L."/>
            <person name="Carlier A."/>
            <person name="Willems A."/>
        </authorList>
    </citation>
    <scope>NUCLEOTIDE SEQUENCE [LARGE SCALE GENOMIC DNA]</scope>
    <source>
        <strain evidence="2 3">LMG 29911</strain>
    </source>
</reference>
<dbReference type="InParanoid" id="A0A2S8SXI0"/>
<feature type="domain" description="Lon N-terminal" evidence="1">
    <location>
        <begin position="2"/>
        <end position="196"/>
    </location>
</feature>
<dbReference type="PANTHER" id="PTHR46732:SF8">
    <property type="entry name" value="ATP-DEPENDENT PROTEASE LA (LON) DOMAIN PROTEIN"/>
    <property type="match status" value="1"/>
</dbReference>
<dbReference type="PANTHER" id="PTHR46732">
    <property type="entry name" value="ATP-DEPENDENT PROTEASE LA (LON) DOMAIN PROTEIN"/>
    <property type="match status" value="1"/>
</dbReference>
<dbReference type="EMBL" id="NIGF01000001">
    <property type="protein sequence ID" value="PQV65507.1"/>
    <property type="molecule type" value="Genomic_DNA"/>
</dbReference>
<gene>
    <name evidence="2" type="ORF">B1R32_101249</name>
</gene>
<dbReference type="AlphaFoldDB" id="A0A2S8SXI0"/>
<dbReference type="PROSITE" id="PS51787">
    <property type="entry name" value="LON_N"/>
    <property type="match status" value="1"/>
</dbReference>
<dbReference type="Proteomes" id="UP000237684">
    <property type="component" value="Unassembled WGS sequence"/>
</dbReference>
<name>A0A2S8SXI0_9BACT</name>
<dbReference type="OrthoDB" id="9806457at2"/>
<evidence type="ECO:0000313" key="3">
    <source>
        <dbReference type="Proteomes" id="UP000237684"/>
    </source>
</evidence>
<dbReference type="InterPro" id="IPR046336">
    <property type="entry name" value="Lon_prtase_N_sf"/>
</dbReference>
<evidence type="ECO:0000313" key="2">
    <source>
        <dbReference type="EMBL" id="PQV65507.1"/>
    </source>
</evidence>
<evidence type="ECO:0000259" key="1">
    <source>
        <dbReference type="PROSITE" id="PS51787"/>
    </source>
</evidence>
<dbReference type="Gene3D" id="1.20.58.1480">
    <property type="match status" value="1"/>
</dbReference>
<organism evidence="2 3">
    <name type="scientific">Abditibacterium utsteinense</name>
    <dbReference type="NCBI Taxonomy" id="1960156"/>
    <lineage>
        <taxon>Bacteria</taxon>
        <taxon>Pseudomonadati</taxon>
        <taxon>Abditibacteriota</taxon>
        <taxon>Abditibacteriia</taxon>
        <taxon>Abditibacteriales</taxon>
        <taxon>Abditibacteriaceae</taxon>
        <taxon>Abditibacterium</taxon>
    </lineage>
</organism>
<proteinExistence type="predicted"/>
<dbReference type="Pfam" id="PF02190">
    <property type="entry name" value="LON_substr_bdg"/>
    <property type="match status" value="1"/>
</dbReference>
<dbReference type="RefSeq" id="WP_123580233.1">
    <property type="nucleotide sequence ID" value="NZ_NIGF01000001.1"/>
</dbReference>
<dbReference type="SUPFAM" id="SSF88697">
    <property type="entry name" value="PUA domain-like"/>
    <property type="match status" value="1"/>
</dbReference>
<dbReference type="InterPro" id="IPR003111">
    <property type="entry name" value="Lon_prtase_N"/>
</dbReference>
<comment type="caution">
    <text evidence="2">The sequence shown here is derived from an EMBL/GenBank/DDBJ whole genome shotgun (WGS) entry which is preliminary data.</text>
</comment>
<dbReference type="InterPro" id="IPR015947">
    <property type="entry name" value="PUA-like_sf"/>
</dbReference>
<sequence>MSFEIPLFPLNVVLFPGMPLPLHIFEPRYRLMIGRCMEGERTFGVAQMAEGVEGMSATTAMPVGTVAEIIEVEPFADGRMNVQTVGTRRFEILSTRQQDDYLMATCDWLEDEIEGDLSGDATRARHTLSRYFDSLAVNTELPADLGDLDVPNDPFALSMFIAAIMSLPDDQKQQLLEMTSTRNRLQLEEFLLERADIVQRAFSKHAAMGHIQPPIDHSLGQFSGFISPN</sequence>